<gene>
    <name evidence="1" type="ORF">LCPAC102_01460</name>
</gene>
<organism evidence="1">
    <name type="scientific">Pithovirus LCPAC102</name>
    <dbReference type="NCBI Taxonomy" id="2506587"/>
    <lineage>
        <taxon>Viruses</taxon>
        <taxon>Pithoviruses</taxon>
    </lineage>
</organism>
<dbReference type="EMBL" id="MK500470">
    <property type="protein sequence ID" value="QBK90233.1"/>
    <property type="molecule type" value="Genomic_DNA"/>
</dbReference>
<name>A0A4D5XFA8_9VIRU</name>
<accession>A0A4D5XFA8</accession>
<evidence type="ECO:0000313" key="1">
    <source>
        <dbReference type="EMBL" id="QBK90233.1"/>
    </source>
</evidence>
<proteinExistence type="predicted"/>
<sequence>MNKYIFIISTLDGCSHCVNFKNNINPSGITSLEELKNKVKQLNYNIEIMEINRSNNIDTSILGKLSKNWYPSFYLFTPYQLNTNPLNGYVMGGIVKDGVIIKDGSRISLDIDKIIQWIKSKINVNNVQPYTDYTYRLNTLI</sequence>
<protein>
    <submittedName>
        <fullName evidence="1">Thioredoxin-fold protein</fullName>
    </submittedName>
</protein>
<reference evidence="1" key="1">
    <citation type="journal article" date="2019" name="MBio">
        <title>Virus Genomes from Deep Sea Sediments Expand the Ocean Megavirome and Support Independent Origins of Viral Gigantism.</title>
        <authorList>
            <person name="Backstrom D."/>
            <person name="Yutin N."/>
            <person name="Jorgensen S.L."/>
            <person name="Dharamshi J."/>
            <person name="Homa F."/>
            <person name="Zaremba-Niedwiedzka K."/>
            <person name="Spang A."/>
            <person name="Wolf Y.I."/>
            <person name="Koonin E.V."/>
            <person name="Ettema T.J."/>
        </authorList>
    </citation>
    <scope>NUCLEOTIDE SEQUENCE</scope>
</reference>